<evidence type="ECO:0000313" key="2">
    <source>
        <dbReference type="Proteomes" id="UP000076552"/>
    </source>
</evidence>
<dbReference type="SUPFAM" id="SSF56784">
    <property type="entry name" value="HAD-like"/>
    <property type="match status" value="1"/>
</dbReference>
<sequence>MDITATKAVCIEELVFDGFLLDMDGTMIDTTAAVIKHWADVGKQIGVDPGLILETSHGRRSMDVLKIVAPDFATWDYEVSNDNQVMVIRYSTEGI</sequence>
<organism evidence="1 2">
    <name type="scientific">Colletotrichum tofieldiae</name>
    <dbReference type="NCBI Taxonomy" id="708197"/>
    <lineage>
        <taxon>Eukaryota</taxon>
        <taxon>Fungi</taxon>
        <taxon>Dikarya</taxon>
        <taxon>Ascomycota</taxon>
        <taxon>Pezizomycotina</taxon>
        <taxon>Sordariomycetes</taxon>
        <taxon>Hypocreomycetidae</taxon>
        <taxon>Glomerellales</taxon>
        <taxon>Glomerellaceae</taxon>
        <taxon>Colletotrichum</taxon>
        <taxon>Colletotrichum spaethianum species complex</taxon>
    </lineage>
</organism>
<accession>A0A166UW09</accession>
<dbReference type="Proteomes" id="UP000076552">
    <property type="component" value="Unassembled WGS sequence"/>
</dbReference>
<dbReference type="GO" id="GO:0050308">
    <property type="term" value="F:sugar-phosphatase activity"/>
    <property type="evidence" value="ECO:0007669"/>
    <property type="project" value="TreeGrafter"/>
</dbReference>
<reference evidence="1 2" key="1">
    <citation type="submission" date="2015-06" db="EMBL/GenBank/DDBJ databases">
        <title>Survival trade-offs in plant roots during colonization by closely related pathogenic and mutualistic fungi.</title>
        <authorList>
            <person name="Hacquard S."/>
            <person name="Kracher B."/>
            <person name="Hiruma K."/>
            <person name="Weinman A."/>
            <person name="Muench P."/>
            <person name="Garrido Oter R."/>
            <person name="Ver Loren van Themaat E."/>
            <person name="Dallerey J.-F."/>
            <person name="Damm U."/>
            <person name="Henrissat B."/>
            <person name="Lespinet O."/>
            <person name="Thon M."/>
            <person name="Kemen E."/>
            <person name="McHardy A.C."/>
            <person name="Schulze-Lefert P."/>
            <person name="O'Connell R.J."/>
        </authorList>
    </citation>
    <scope>NUCLEOTIDE SEQUENCE [LARGE SCALE GENOMIC DNA]</scope>
    <source>
        <strain evidence="1 2">0861</strain>
    </source>
</reference>
<comment type="caution">
    <text evidence="1">The sequence shown here is derived from an EMBL/GenBank/DDBJ whole genome shotgun (WGS) entry which is preliminary data.</text>
</comment>
<protein>
    <submittedName>
        <fullName evidence="1">Glycerol-3-phosphate phosphatase</fullName>
    </submittedName>
</protein>
<dbReference type="STRING" id="708197.A0A166UW09"/>
<dbReference type="PANTHER" id="PTHR43481">
    <property type="entry name" value="FRUCTOSE-1-PHOSPHATE PHOSPHATASE"/>
    <property type="match status" value="1"/>
</dbReference>
<keyword evidence="2" id="KW-1185">Reference proteome</keyword>
<gene>
    <name evidence="1" type="ORF">CT0861_06116</name>
</gene>
<dbReference type="EMBL" id="LFIV01000039">
    <property type="protein sequence ID" value="KZL73878.1"/>
    <property type="molecule type" value="Genomic_DNA"/>
</dbReference>
<proteinExistence type="predicted"/>
<name>A0A166UW09_9PEZI</name>
<dbReference type="Gene3D" id="1.10.150.240">
    <property type="entry name" value="Putative phosphatase, domain 2"/>
    <property type="match status" value="1"/>
</dbReference>
<dbReference type="InterPro" id="IPR036412">
    <property type="entry name" value="HAD-like_sf"/>
</dbReference>
<evidence type="ECO:0000313" key="1">
    <source>
        <dbReference type="EMBL" id="KZL73878.1"/>
    </source>
</evidence>
<dbReference type="AlphaFoldDB" id="A0A166UW09"/>
<dbReference type="InterPro" id="IPR051806">
    <property type="entry name" value="HAD-like_SPP"/>
</dbReference>
<dbReference type="PANTHER" id="PTHR43481:SF4">
    <property type="entry name" value="GLYCEROL-1-PHOSPHATE PHOSPHOHYDROLASE 1-RELATED"/>
    <property type="match status" value="1"/>
</dbReference>
<dbReference type="InterPro" id="IPR023198">
    <property type="entry name" value="PGP-like_dom2"/>
</dbReference>